<sequence length="38" mass="4418">MLMLSRIGSTNNAFERLTWPPFSPDMNCIESLCDELER</sequence>
<name>A0A8S3CGZ9_9BILA</name>
<gene>
    <name evidence="1" type="ORF">SMN809_LOCUS52489</name>
</gene>
<organism evidence="1 2">
    <name type="scientific">Rotaria magnacalcarata</name>
    <dbReference type="NCBI Taxonomy" id="392030"/>
    <lineage>
        <taxon>Eukaryota</taxon>
        <taxon>Metazoa</taxon>
        <taxon>Spiralia</taxon>
        <taxon>Gnathifera</taxon>
        <taxon>Rotifera</taxon>
        <taxon>Eurotatoria</taxon>
        <taxon>Bdelloidea</taxon>
        <taxon>Philodinida</taxon>
        <taxon>Philodinidae</taxon>
        <taxon>Rotaria</taxon>
    </lineage>
</organism>
<evidence type="ECO:0000313" key="2">
    <source>
        <dbReference type="Proteomes" id="UP000676336"/>
    </source>
</evidence>
<evidence type="ECO:0000313" key="1">
    <source>
        <dbReference type="EMBL" id="CAF4916510.1"/>
    </source>
</evidence>
<protein>
    <recommendedName>
        <fullName evidence="3">Tc1-like transposase DDE domain-containing protein</fullName>
    </recommendedName>
</protein>
<dbReference type="Proteomes" id="UP000676336">
    <property type="component" value="Unassembled WGS sequence"/>
</dbReference>
<dbReference type="EMBL" id="CAJOBI010178394">
    <property type="protein sequence ID" value="CAF4916510.1"/>
    <property type="molecule type" value="Genomic_DNA"/>
</dbReference>
<dbReference type="AlphaFoldDB" id="A0A8S3CGZ9"/>
<proteinExistence type="predicted"/>
<comment type="caution">
    <text evidence="1">The sequence shown here is derived from an EMBL/GenBank/DDBJ whole genome shotgun (WGS) entry which is preliminary data.</text>
</comment>
<reference evidence="1" key="1">
    <citation type="submission" date="2021-02" db="EMBL/GenBank/DDBJ databases">
        <authorList>
            <person name="Nowell W R."/>
        </authorList>
    </citation>
    <scope>NUCLEOTIDE SEQUENCE</scope>
</reference>
<accession>A0A8S3CGZ9</accession>
<evidence type="ECO:0008006" key="3">
    <source>
        <dbReference type="Google" id="ProtNLM"/>
    </source>
</evidence>
<feature type="non-terminal residue" evidence="1">
    <location>
        <position position="38"/>
    </location>
</feature>